<dbReference type="Proteomes" id="UP000790377">
    <property type="component" value="Unassembled WGS sequence"/>
</dbReference>
<feature type="non-terminal residue" evidence="1">
    <location>
        <position position="1"/>
    </location>
</feature>
<name>A0ACB7ZPZ7_9AGAM</name>
<accession>A0ACB7ZPZ7</accession>
<keyword evidence="2" id="KW-1185">Reference proteome</keyword>
<proteinExistence type="predicted"/>
<protein>
    <submittedName>
        <fullName evidence="1">Uncharacterized protein</fullName>
    </submittedName>
</protein>
<sequence length="86" mass="9417">CTLRRNKLSAPVMEALQILKYAVTQERLNFMSDLVAVPEDYAISGPVSGRAVDEQVMAAGKISELEELFKNAVDDIDLSLLYSSPA</sequence>
<evidence type="ECO:0000313" key="2">
    <source>
        <dbReference type="Proteomes" id="UP000790377"/>
    </source>
</evidence>
<evidence type="ECO:0000313" key="1">
    <source>
        <dbReference type="EMBL" id="KAH7902907.1"/>
    </source>
</evidence>
<dbReference type="EMBL" id="MU269410">
    <property type="protein sequence ID" value="KAH7902907.1"/>
    <property type="molecule type" value="Genomic_DNA"/>
</dbReference>
<gene>
    <name evidence="1" type="ORF">BJ138DRAFT_1021381</name>
</gene>
<reference evidence="1" key="1">
    <citation type="journal article" date="2021" name="New Phytol.">
        <title>Evolutionary innovations through gain and loss of genes in the ectomycorrhizal Boletales.</title>
        <authorList>
            <person name="Wu G."/>
            <person name="Miyauchi S."/>
            <person name="Morin E."/>
            <person name="Kuo A."/>
            <person name="Drula E."/>
            <person name="Varga T."/>
            <person name="Kohler A."/>
            <person name="Feng B."/>
            <person name="Cao Y."/>
            <person name="Lipzen A."/>
            <person name="Daum C."/>
            <person name="Hundley H."/>
            <person name="Pangilinan J."/>
            <person name="Johnson J."/>
            <person name="Barry K."/>
            <person name="LaButti K."/>
            <person name="Ng V."/>
            <person name="Ahrendt S."/>
            <person name="Min B."/>
            <person name="Choi I.G."/>
            <person name="Park H."/>
            <person name="Plett J.M."/>
            <person name="Magnuson J."/>
            <person name="Spatafora J.W."/>
            <person name="Nagy L.G."/>
            <person name="Henrissat B."/>
            <person name="Grigoriev I.V."/>
            <person name="Yang Z.L."/>
            <person name="Xu J."/>
            <person name="Martin F.M."/>
        </authorList>
    </citation>
    <scope>NUCLEOTIDE SEQUENCE</scope>
    <source>
        <strain evidence="1">ATCC 28755</strain>
    </source>
</reference>
<comment type="caution">
    <text evidence="1">The sequence shown here is derived from an EMBL/GenBank/DDBJ whole genome shotgun (WGS) entry which is preliminary data.</text>
</comment>
<organism evidence="1 2">
    <name type="scientific">Hygrophoropsis aurantiaca</name>
    <dbReference type="NCBI Taxonomy" id="72124"/>
    <lineage>
        <taxon>Eukaryota</taxon>
        <taxon>Fungi</taxon>
        <taxon>Dikarya</taxon>
        <taxon>Basidiomycota</taxon>
        <taxon>Agaricomycotina</taxon>
        <taxon>Agaricomycetes</taxon>
        <taxon>Agaricomycetidae</taxon>
        <taxon>Boletales</taxon>
        <taxon>Coniophorineae</taxon>
        <taxon>Hygrophoropsidaceae</taxon>
        <taxon>Hygrophoropsis</taxon>
    </lineage>
</organism>